<evidence type="ECO:0000313" key="5">
    <source>
        <dbReference type="EMBL" id="KAK9116246.1"/>
    </source>
</evidence>
<dbReference type="InterPro" id="IPR025661">
    <property type="entry name" value="Pept_asp_AS"/>
</dbReference>
<comment type="similarity">
    <text evidence="1">Belongs to the peptidase C1 family.</text>
</comment>
<dbReference type="InterPro" id="IPR013128">
    <property type="entry name" value="Peptidase_C1A"/>
</dbReference>
<dbReference type="PROSITE" id="PS00640">
    <property type="entry name" value="THIOL_PROTEASE_ASN"/>
    <property type="match status" value="1"/>
</dbReference>
<protein>
    <recommendedName>
        <fullName evidence="4">Peptidase C1A papain C-terminal domain-containing protein</fullName>
    </recommendedName>
</protein>
<evidence type="ECO:0000313" key="6">
    <source>
        <dbReference type="Proteomes" id="UP001417504"/>
    </source>
</evidence>
<organism evidence="5 6">
    <name type="scientific">Stephania japonica</name>
    <dbReference type="NCBI Taxonomy" id="461633"/>
    <lineage>
        <taxon>Eukaryota</taxon>
        <taxon>Viridiplantae</taxon>
        <taxon>Streptophyta</taxon>
        <taxon>Embryophyta</taxon>
        <taxon>Tracheophyta</taxon>
        <taxon>Spermatophyta</taxon>
        <taxon>Magnoliopsida</taxon>
        <taxon>Ranunculales</taxon>
        <taxon>Menispermaceae</taxon>
        <taxon>Menispermoideae</taxon>
        <taxon>Cissampelideae</taxon>
        <taxon>Stephania</taxon>
    </lineage>
</organism>
<dbReference type="PROSITE" id="PS00639">
    <property type="entry name" value="THIOL_PROTEASE_HIS"/>
    <property type="match status" value="1"/>
</dbReference>
<name>A0AAP0NTS4_9MAGN</name>
<dbReference type="EMBL" id="JBBNAE010000006">
    <property type="protein sequence ID" value="KAK9116246.1"/>
    <property type="molecule type" value="Genomic_DNA"/>
</dbReference>
<keyword evidence="2" id="KW-1015">Disulfide bond</keyword>
<dbReference type="InterPro" id="IPR000668">
    <property type="entry name" value="Peptidase_C1A_C"/>
</dbReference>
<evidence type="ECO:0000256" key="3">
    <source>
        <dbReference type="SAM" id="MobiDB-lite"/>
    </source>
</evidence>
<evidence type="ECO:0000256" key="1">
    <source>
        <dbReference type="ARBA" id="ARBA00008455"/>
    </source>
</evidence>
<accession>A0AAP0NTS4</accession>
<dbReference type="SMART" id="SM00645">
    <property type="entry name" value="Pept_C1"/>
    <property type="match status" value="1"/>
</dbReference>
<keyword evidence="6" id="KW-1185">Reference proteome</keyword>
<evidence type="ECO:0000259" key="4">
    <source>
        <dbReference type="SMART" id="SM00645"/>
    </source>
</evidence>
<reference evidence="5 6" key="1">
    <citation type="submission" date="2024-01" db="EMBL/GenBank/DDBJ databases">
        <title>Genome assemblies of Stephania.</title>
        <authorList>
            <person name="Yang L."/>
        </authorList>
    </citation>
    <scope>NUCLEOTIDE SEQUENCE [LARGE SCALE GENOMIC DNA]</scope>
    <source>
        <strain evidence="5">QJT</strain>
        <tissue evidence="5">Leaf</tissue>
    </source>
</reference>
<feature type="compositionally biased region" description="Pro residues" evidence="3">
    <location>
        <begin position="135"/>
        <end position="151"/>
    </location>
</feature>
<dbReference type="Pfam" id="PF00112">
    <property type="entry name" value="Peptidase_C1"/>
    <property type="match status" value="1"/>
</dbReference>
<dbReference type="InterPro" id="IPR038765">
    <property type="entry name" value="Papain-like_cys_pep_sf"/>
</dbReference>
<dbReference type="InterPro" id="IPR025660">
    <property type="entry name" value="Pept_his_AS"/>
</dbReference>
<gene>
    <name evidence="5" type="ORF">Sjap_015193</name>
</gene>
<sequence length="185" mass="20512">MRTPVTTTGRLWRRQSHPSRTVPIDGCTAERNEIEREIETSGGRRWHTREERQTVVRESEDGGDMRQCGSNLDHGVVAVGYDIYEIGVDYWIVRNSWGSNWGENGYIKMQRNVGVSIGKCGIALMASYPVKKGQNPPPQPQPQPGPAPPSLEKPPTICDNCHSCAAGATYCCSLKIDQFPVLNSL</sequence>
<dbReference type="SUPFAM" id="SSF54001">
    <property type="entry name" value="Cysteine proteinases"/>
    <property type="match status" value="1"/>
</dbReference>
<dbReference type="GO" id="GO:0008234">
    <property type="term" value="F:cysteine-type peptidase activity"/>
    <property type="evidence" value="ECO:0007669"/>
    <property type="project" value="InterPro"/>
</dbReference>
<dbReference type="Proteomes" id="UP001417504">
    <property type="component" value="Unassembled WGS sequence"/>
</dbReference>
<dbReference type="PANTHER" id="PTHR12411">
    <property type="entry name" value="CYSTEINE PROTEASE FAMILY C1-RELATED"/>
    <property type="match status" value="1"/>
</dbReference>
<dbReference type="GO" id="GO:0006508">
    <property type="term" value="P:proteolysis"/>
    <property type="evidence" value="ECO:0007669"/>
    <property type="project" value="InterPro"/>
</dbReference>
<dbReference type="Gene3D" id="3.90.70.10">
    <property type="entry name" value="Cysteine proteinases"/>
    <property type="match status" value="1"/>
</dbReference>
<feature type="region of interest" description="Disordered" evidence="3">
    <location>
        <begin position="131"/>
        <end position="151"/>
    </location>
</feature>
<comment type="caution">
    <text evidence="5">The sequence shown here is derived from an EMBL/GenBank/DDBJ whole genome shotgun (WGS) entry which is preliminary data.</text>
</comment>
<evidence type="ECO:0000256" key="2">
    <source>
        <dbReference type="ARBA" id="ARBA00023157"/>
    </source>
</evidence>
<feature type="domain" description="Peptidase C1A papain C-terminal" evidence="4">
    <location>
        <begin position="2"/>
        <end position="130"/>
    </location>
</feature>
<proteinExistence type="inferred from homology"/>
<dbReference type="AlphaFoldDB" id="A0AAP0NTS4"/>